<reference evidence="2 3" key="1">
    <citation type="submission" date="2018-07" db="EMBL/GenBank/DDBJ databases">
        <title>Genomic Encyclopedia of Type Strains, Phase III (KMG-III): the genomes of soil and plant-associated and newly described type strains.</title>
        <authorList>
            <person name="Whitman W."/>
        </authorList>
    </citation>
    <scope>NUCLEOTIDE SEQUENCE [LARGE SCALE GENOMIC DNA]</scope>
    <source>
        <strain evidence="2 3">CECT 7946</strain>
    </source>
</reference>
<dbReference type="EMBL" id="QRDV01000005">
    <property type="protein sequence ID" value="RED43536.1"/>
    <property type="molecule type" value="Genomic_DNA"/>
</dbReference>
<dbReference type="AlphaFoldDB" id="A0A3D9H3S3"/>
<accession>A0A3D9H3S3</accession>
<organism evidence="2 3">
    <name type="scientific">Winogradskyella eximia</name>
    <dbReference type="NCBI Taxonomy" id="262006"/>
    <lineage>
        <taxon>Bacteria</taxon>
        <taxon>Pseudomonadati</taxon>
        <taxon>Bacteroidota</taxon>
        <taxon>Flavobacteriia</taxon>
        <taxon>Flavobacteriales</taxon>
        <taxon>Flavobacteriaceae</taxon>
        <taxon>Winogradskyella</taxon>
    </lineage>
</organism>
<name>A0A3D9H3S3_9FLAO</name>
<keyword evidence="1" id="KW-1133">Transmembrane helix</keyword>
<keyword evidence="1" id="KW-0812">Transmembrane</keyword>
<gene>
    <name evidence="2" type="ORF">DFQ10_105135</name>
</gene>
<keyword evidence="1" id="KW-0472">Membrane</keyword>
<comment type="caution">
    <text evidence="2">The sequence shown here is derived from an EMBL/GenBank/DDBJ whole genome shotgun (WGS) entry which is preliminary data.</text>
</comment>
<evidence type="ECO:0000256" key="1">
    <source>
        <dbReference type="SAM" id="Phobius"/>
    </source>
</evidence>
<sequence length="135" mass="15438">MPIAPKELFLKYGIPILAIIVIAIQFFFVKTQHLNHWKGGGYGMYTKVHFYYNQIYIPGVSVDSLVDNNNDIKNAFRMLKIMPNDAHFYEAAQLVLKATAKDSIHVQLWEPSVNSNSGAYSRVLINEIHLKNQDL</sequence>
<dbReference type="RefSeq" id="WP_115817636.1">
    <property type="nucleotide sequence ID" value="NZ_QRDV01000005.1"/>
</dbReference>
<evidence type="ECO:0000313" key="3">
    <source>
        <dbReference type="Proteomes" id="UP000256980"/>
    </source>
</evidence>
<keyword evidence="3" id="KW-1185">Reference proteome</keyword>
<evidence type="ECO:0000313" key="2">
    <source>
        <dbReference type="EMBL" id="RED43536.1"/>
    </source>
</evidence>
<protein>
    <submittedName>
        <fullName evidence="2">Uncharacterized protein</fullName>
    </submittedName>
</protein>
<proteinExistence type="predicted"/>
<dbReference type="OrthoDB" id="1447920at2"/>
<feature type="transmembrane region" description="Helical" evidence="1">
    <location>
        <begin position="12"/>
        <end position="29"/>
    </location>
</feature>
<dbReference type="Proteomes" id="UP000256980">
    <property type="component" value="Unassembled WGS sequence"/>
</dbReference>